<dbReference type="PROSITE" id="PS51118">
    <property type="entry name" value="HTH_HXLR"/>
    <property type="match status" value="1"/>
</dbReference>
<dbReference type="STRING" id="1821621.A8C75_15445"/>
<evidence type="ECO:0000259" key="4">
    <source>
        <dbReference type="PROSITE" id="PS51118"/>
    </source>
</evidence>
<dbReference type="GO" id="GO:0003677">
    <property type="term" value="F:DNA binding"/>
    <property type="evidence" value="ECO:0007669"/>
    <property type="project" value="UniProtKB-KW"/>
</dbReference>
<keyword evidence="2" id="KW-0238">DNA-binding</keyword>
<evidence type="ECO:0000256" key="3">
    <source>
        <dbReference type="ARBA" id="ARBA00023163"/>
    </source>
</evidence>
<dbReference type="Pfam" id="PF01638">
    <property type="entry name" value="HxlR"/>
    <property type="match status" value="1"/>
</dbReference>
<dbReference type="KEGG" id="mars:A8C75_15445"/>
<protein>
    <submittedName>
        <fullName evidence="5">HxlR family transcriptional regulator</fullName>
    </submittedName>
</protein>
<name>A0A1A9F1J2_9GAMM</name>
<feature type="domain" description="HTH hxlR-type" evidence="4">
    <location>
        <begin position="7"/>
        <end position="104"/>
    </location>
</feature>
<dbReference type="InterPro" id="IPR036527">
    <property type="entry name" value="SCP2_sterol-bd_dom_sf"/>
</dbReference>
<dbReference type="InterPro" id="IPR036388">
    <property type="entry name" value="WH-like_DNA-bd_sf"/>
</dbReference>
<dbReference type="OrthoDB" id="9807069at2"/>
<accession>A0A1A9F1J2</accession>
<sequence>MSYYQFCPIAKAMEVLGERWTLLLVRELLMGSTRFNAFQRGLCQMSPSLLTKRLGSLEEAGLIVRKRIPGQRGFEYFPTEACRDLMPVIEQIGHWGMRWARNQLIEEDYDLELLMIYLQRSICPDRLIGNETVIRFNFKDVKEYPSWWIVVKGADVDVCVHDPGKEVDVYFNVGLKTMCQLWMGDISYKRAISEGRLQLVGHSELTKHVEHWLKPSIFAGIPDAREIMEPA</sequence>
<dbReference type="Pfam" id="PF02036">
    <property type="entry name" value="SCP2"/>
    <property type="match status" value="1"/>
</dbReference>
<reference evidence="5 6" key="2">
    <citation type="journal article" date="2018" name="Int. J. Syst. Evol. Microbiol.">
        <title>Marinobacterium aestuarii sp. nov., a benzene-degrading marine bacterium isolated from estuary sediment.</title>
        <authorList>
            <person name="Bae S.S."/>
            <person name="Jung J."/>
            <person name="Chung D."/>
            <person name="Baek K."/>
        </authorList>
    </citation>
    <scope>NUCLEOTIDE SEQUENCE [LARGE SCALE GENOMIC DNA]</scope>
    <source>
        <strain evidence="5 6">ST58-10</strain>
    </source>
</reference>
<dbReference type="Gene3D" id="1.10.10.10">
    <property type="entry name" value="Winged helix-like DNA-binding domain superfamily/Winged helix DNA-binding domain"/>
    <property type="match status" value="1"/>
</dbReference>
<dbReference type="Gene3D" id="3.30.1050.10">
    <property type="entry name" value="SCP2 sterol-binding domain"/>
    <property type="match status" value="1"/>
</dbReference>
<proteinExistence type="predicted"/>
<evidence type="ECO:0000313" key="5">
    <source>
        <dbReference type="EMBL" id="ANG63738.1"/>
    </source>
</evidence>
<dbReference type="SUPFAM" id="SSF55718">
    <property type="entry name" value="SCP-like"/>
    <property type="match status" value="1"/>
</dbReference>
<keyword evidence="1" id="KW-0805">Transcription regulation</keyword>
<gene>
    <name evidence="5" type="ORF">A8C75_15445</name>
</gene>
<dbReference type="SUPFAM" id="SSF46785">
    <property type="entry name" value="Winged helix' DNA-binding domain"/>
    <property type="match status" value="1"/>
</dbReference>
<dbReference type="EMBL" id="CP015839">
    <property type="protein sequence ID" value="ANG63738.1"/>
    <property type="molecule type" value="Genomic_DNA"/>
</dbReference>
<dbReference type="Proteomes" id="UP000078070">
    <property type="component" value="Chromosome"/>
</dbReference>
<reference evidence="6" key="1">
    <citation type="submission" date="2016-05" db="EMBL/GenBank/DDBJ databases">
        <authorList>
            <person name="Baek K."/>
            <person name="Yang S.-J."/>
        </authorList>
    </citation>
    <scope>NUCLEOTIDE SEQUENCE [LARGE SCALE GENOMIC DNA]</scope>
    <source>
        <strain evidence="6">ST58-10</strain>
    </source>
</reference>
<keyword evidence="6" id="KW-1185">Reference proteome</keyword>
<organism evidence="5 6">
    <name type="scientific">Marinobacterium aestuarii</name>
    <dbReference type="NCBI Taxonomy" id="1821621"/>
    <lineage>
        <taxon>Bacteria</taxon>
        <taxon>Pseudomonadati</taxon>
        <taxon>Pseudomonadota</taxon>
        <taxon>Gammaproteobacteria</taxon>
        <taxon>Oceanospirillales</taxon>
        <taxon>Oceanospirillaceae</taxon>
        <taxon>Marinobacterium</taxon>
    </lineage>
</organism>
<evidence type="ECO:0000256" key="2">
    <source>
        <dbReference type="ARBA" id="ARBA00023125"/>
    </source>
</evidence>
<keyword evidence="3" id="KW-0804">Transcription</keyword>
<dbReference type="InterPro" id="IPR003033">
    <property type="entry name" value="SCP2_sterol-bd_dom"/>
</dbReference>
<dbReference type="InterPro" id="IPR002577">
    <property type="entry name" value="HTH_HxlR"/>
</dbReference>
<dbReference type="InterPro" id="IPR036390">
    <property type="entry name" value="WH_DNA-bd_sf"/>
</dbReference>
<dbReference type="RefSeq" id="WP_067384347.1">
    <property type="nucleotide sequence ID" value="NZ_CP015839.1"/>
</dbReference>
<dbReference type="PANTHER" id="PTHR33204:SF18">
    <property type="entry name" value="TRANSCRIPTIONAL REGULATORY PROTEIN"/>
    <property type="match status" value="1"/>
</dbReference>
<evidence type="ECO:0000256" key="1">
    <source>
        <dbReference type="ARBA" id="ARBA00023015"/>
    </source>
</evidence>
<dbReference type="PANTHER" id="PTHR33204">
    <property type="entry name" value="TRANSCRIPTIONAL REGULATOR, MARR FAMILY"/>
    <property type="match status" value="1"/>
</dbReference>
<evidence type="ECO:0000313" key="6">
    <source>
        <dbReference type="Proteomes" id="UP000078070"/>
    </source>
</evidence>
<dbReference type="AlphaFoldDB" id="A0A1A9F1J2"/>